<sequence length="399" mass="44016">MEITRGQNRLIKPAIEDGLSNQMTVLLSTWDLMVPKRHVPVIYAYELPDGASTDQPQLVSKLLEDGLAKALVEYKEYAGRMSKDANGSPVFALNGQGAAWFDAEARVALRDLMPFPPGDDIFQLVPPHREAEEFLLVQFTRFTCGGFTLGIAQDHQVTDGEGAFMFMDAWFSAVRGQRIHSPLHDRSALMARDPPQPKFGKGGRPRTAMKDLEEEGAYFTTFESLAGHLWRCVARARGLNGEMGCKTSVAVNARRILGKKLPDNYNGNATIAAFAESGVGDLTEKPLFYAAGIMREAIKSVDEEYIFSSLDCMALERKNQTGIPDHWLPNPSLYFTSWVNLPLYKTDFGWGTPLFVGPPLAPPNVLVLIPSHTQDGSIDAVATVSAPVMEKLESYAFEI</sequence>
<dbReference type="InterPro" id="IPR023213">
    <property type="entry name" value="CAT-like_dom_sf"/>
</dbReference>
<gene>
    <name evidence="2" type="ORF">R1flu_022872</name>
</gene>
<protein>
    <submittedName>
        <fullName evidence="2">Uncharacterized protein</fullName>
    </submittedName>
</protein>
<evidence type="ECO:0000256" key="1">
    <source>
        <dbReference type="ARBA" id="ARBA00009861"/>
    </source>
</evidence>
<comment type="caution">
    <text evidence="2">The sequence shown here is derived from an EMBL/GenBank/DDBJ whole genome shotgun (WGS) entry which is preliminary data.</text>
</comment>
<organism evidence="2 3">
    <name type="scientific">Riccia fluitans</name>
    <dbReference type="NCBI Taxonomy" id="41844"/>
    <lineage>
        <taxon>Eukaryota</taxon>
        <taxon>Viridiplantae</taxon>
        <taxon>Streptophyta</taxon>
        <taxon>Embryophyta</taxon>
        <taxon>Marchantiophyta</taxon>
        <taxon>Marchantiopsida</taxon>
        <taxon>Marchantiidae</taxon>
        <taxon>Marchantiales</taxon>
        <taxon>Ricciaceae</taxon>
        <taxon>Riccia</taxon>
    </lineage>
</organism>
<dbReference type="PANTHER" id="PTHR31642">
    <property type="entry name" value="TRICHOTHECENE 3-O-ACETYLTRANSFERASE"/>
    <property type="match status" value="1"/>
</dbReference>
<dbReference type="InterPro" id="IPR050317">
    <property type="entry name" value="Plant_Fungal_Acyltransferase"/>
</dbReference>
<dbReference type="Pfam" id="PF02458">
    <property type="entry name" value="Transferase"/>
    <property type="match status" value="2"/>
</dbReference>
<dbReference type="Gene3D" id="3.30.559.10">
    <property type="entry name" value="Chloramphenicol acetyltransferase-like domain"/>
    <property type="match status" value="2"/>
</dbReference>
<evidence type="ECO:0000313" key="3">
    <source>
        <dbReference type="Proteomes" id="UP001605036"/>
    </source>
</evidence>
<dbReference type="EMBL" id="JBHFFA010000007">
    <property type="protein sequence ID" value="KAL2611180.1"/>
    <property type="molecule type" value="Genomic_DNA"/>
</dbReference>
<accession>A0ABD1XQE4</accession>
<evidence type="ECO:0000313" key="2">
    <source>
        <dbReference type="EMBL" id="KAL2611180.1"/>
    </source>
</evidence>
<reference evidence="2 3" key="1">
    <citation type="submission" date="2024-09" db="EMBL/GenBank/DDBJ databases">
        <title>Chromosome-scale assembly of Riccia fluitans.</title>
        <authorList>
            <person name="Paukszto L."/>
            <person name="Sawicki J."/>
            <person name="Karawczyk K."/>
            <person name="Piernik-Szablinska J."/>
            <person name="Szczecinska M."/>
            <person name="Mazdziarz M."/>
        </authorList>
    </citation>
    <scope>NUCLEOTIDE SEQUENCE [LARGE SCALE GENOMIC DNA]</scope>
    <source>
        <strain evidence="2">Rf_01</strain>
        <tissue evidence="2">Aerial parts of the thallus</tissue>
    </source>
</reference>
<comment type="similarity">
    <text evidence="1">Belongs to the plant acyltransferase family.</text>
</comment>
<dbReference type="PANTHER" id="PTHR31642:SF13">
    <property type="entry name" value="AGMATINE HYDROXYCINNAMOYLTRANSFERASE 1"/>
    <property type="match status" value="1"/>
</dbReference>
<dbReference type="Proteomes" id="UP001605036">
    <property type="component" value="Unassembled WGS sequence"/>
</dbReference>
<proteinExistence type="inferred from homology"/>
<keyword evidence="3" id="KW-1185">Reference proteome</keyword>
<name>A0ABD1XQE4_9MARC</name>
<dbReference type="AlphaFoldDB" id="A0ABD1XQE4"/>